<keyword evidence="3" id="KW-1185">Reference proteome</keyword>
<feature type="compositionally biased region" description="Polar residues" evidence="1">
    <location>
        <begin position="276"/>
        <end position="292"/>
    </location>
</feature>
<reference evidence="2 3" key="1">
    <citation type="submission" date="2024-11" db="EMBL/GenBank/DDBJ databases">
        <title>Chromosome-level genome assembly of the freshwater bivalve Anodonta woodiana.</title>
        <authorList>
            <person name="Chen X."/>
        </authorList>
    </citation>
    <scope>NUCLEOTIDE SEQUENCE [LARGE SCALE GENOMIC DNA]</scope>
    <source>
        <strain evidence="2">MN2024</strain>
        <tissue evidence="2">Gills</tissue>
    </source>
</reference>
<dbReference type="EMBL" id="JBJQND010000019">
    <property type="protein sequence ID" value="KAL3831658.1"/>
    <property type="molecule type" value="Genomic_DNA"/>
</dbReference>
<name>A0ABD3T5D5_SINWO</name>
<feature type="compositionally biased region" description="Basic residues" evidence="1">
    <location>
        <begin position="400"/>
        <end position="409"/>
    </location>
</feature>
<dbReference type="AlphaFoldDB" id="A0ABD3T5D5"/>
<dbReference type="InterPro" id="IPR019188">
    <property type="entry name" value="SNAPC1"/>
</dbReference>
<dbReference type="Pfam" id="PF09808">
    <property type="entry name" value="SNAPC1"/>
    <property type="match status" value="1"/>
</dbReference>
<dbReference type="PANTHER" id="PTHR15131:SF3">
    <property type="entry name" value="SNRNA-ACTIVATING PROTEIN COMPLEX SUBUNIT 1"/>
    <property type="match status" value="1"/>
</dbReference>
<evidence type="ECO:0000256" key="1">
    <source>
        <dbReference type="SAM" id="MobiDB-lite"/>
    </source>
</evidence>
<evidence type="ECO:0008006" key="4">
    <source>
        <dbReference type="Google" id="ProtNLM"/>
    </source>
</evidence>
<proteinExistence type="predicted"/>
<evidence type="ECO:0000313" key="3">
    <source>
        <dbReference type="Proteomes" id="UP001634394"/>
    </source>
</evidence>
<dbReference type="PANTHER" id="PTHR15131">
    <property type="entry name" value="SMALL NUCLEAR RNA ACTIVATING COMPLEX, POLYPEPTIDE 1"/>
    <property type="match status" value="1"/>
</dbReference>
<feature type="compositionally biased region" description="Basic and acidic residues" evidence="1">
    <location>
        <begin position="321"/>
        <end position="332"/>
    </location>
</feature>
<gene>
    <name evidence="2" type="ORF">ACJMK2_023385</name>
</gene>
<protein>
    <recommendedName>
        <fullName evidence="4">snRNA-activating protein complex subunit 1</fullName>
    </recommendedName>
</protein>
<comment type="caution">
    <text evidence="2">The sequence shown here is derived from an EMBL/GenBank/DDBJ whole genome shotgun (WGS) entry which is preliminary data.</text>
</comment>
<feature type="region of interest" description="Disordered" evidence="1">
    <location>
        <begin position="237"/>
        <end position="439"/>
    </location>
</feature>
<feature type="compositionally biased region" description="Acidic residues" evidence="1">
    <location>
        <begin position="257"/>
        <end position="275"/>
    </location>
</feature>
<accession>A0ABD3T5D5</accession>
<evidence type="ECO:0000313" key="2">
    <source>
        <dbReference type="EMBL" id="KAL3831658.1"/>
    </source>
</evidence>
<sequence length="439" mass="51065">MPPKNYIPAKMVVYQPSAGVKKDFETLLERFTETGTVRYEKFAEIWRSMKMNLYCAGRQNDREVREFIEECFHIASQFWLPPSSFQVRAGALYLLYGLFNFQLCMPRVKIRVTHKMWSDVIEFQAQAREEQHYDLDFIFHKLRLQNAFYFVSEHRELYLATTNFHQTQDLLVPDNFRDETTILEEVFSQDFMEQLSAIHEQYYKMKVALAGPDATTPDRSLDVMENKLIDNITKTMNAFKERRQGRSSRKRKQTEGESSEEDQEDDSSDNDEDSDPTFTPGNIINTKRSTIKASAYTGLAKASRSRRHRQVVMEEDSSPSKMEKKREILKESDADELCQESVVVEYSPKKNAKGKPVSEEEEEVEKEKDHTFSLDMPCLTRDDNSIPGSSADKTSSKPLSKGKKSKRMTGKVLPKMLPNLEYKKKEKEKKRPGQKKRKA</sequence>
<dbReference type="Proteomes" id="UP001634394">
    <property type="component" value="Unassembled WGS sequence"/>
</dbReference>
<organism evidence="2 3">
    <name type="scientific">Sinanodonta woodiana</name>
    <name type="common">Chinese pond mussel</name>
    <name type="synonym">Anodonta woodiana</name>
    <dbReference type="NCBI Taxonomy" id="1069815"/>
    <lineage>
        <taxon>Eukaryota</taxon>
        <taxon>Metazoa</taxon>
        <taxon>Spiralia</taxon>
        <taxon>Lophotrochozoa</taxon>
        <taxon>Mollusca</taxon>
        <taxon>Bivalvia</taxon>
        <taxon>Autobranchia</taxon>
        <taxon>Heteroconchia</taxon>
        <taxon>Palaeoheterodonta</taxon>
        <taxon>Unionida</taxon>
        <taxon>Unionoidea</taxon>
        <taxon>Unionidae</taxon>
        <taxon>Unioninae</taxon>
        <taxon>Sinanodonta</taxon>
    </lineage>
</organism>
<feature type="compositionally biased region" description="Basic and acidic residues" evidence="1">
    <location>
        <begin position="421"/>
        <end position="431"/>
    </location>
</feature>